<dbReference type="InterPro" id="IPR000477">
    <property type="entry name" value="RT_dom"/>
</dbReference>
<dbReference type="Gene3D" id="1.10.340.70">
    <property type="match status" value="1"/>
</dbReference>
<keyword evidence="3" id="KW-0540">Nuclease</keyword>
<organism evidence="14">
    <name type="scientific">Vitis vinifera</name>
    <name type="common">Grape</name>
    <dbReference type="NCBI Taxonomy" id="29760"/>
    <lineage>
        <taxon>Eukaryota</taxon>
        <taxon>Viridiplantae</taxon>
        <taxon>Streptophyta</taxon>
        <taxon>Embryophyta</taxon>
        <taxon>Tracheophyta</taxon>
        <taxon>Spermatophyta</taxon>
        <taxon>Magnoliopsida</taxon>
        <taxon>eudicotyledons</taxon>
        <taxon>Gunneridae</taxon>
        <taxon>Pentapetalae</taxon>
        <taxon>rosids</taxon>
        <taxon>Vitales</taxon>
        <taxon>Vitaceae</taxon>
        <taxon>Viteae</taxon>
        <taxon>Vitis</taxon>
    </lineage>
</organism>
<dbReference type="Pfam" id="PF17921">
    <property type="entry name" value="Integrase_H2C2"/>
    <property type="match status" value="1"/>
</dbReference>
<dbReference type="GO" id="GO:0015074">
    <property type="term" value="P:DNA integration"/>
    <property type="evidence" value="ECO:0007669"/>
    <property type="project" value="UniProtKB-KW"/>
</dbReference>
<evidence type="ECO:0000256" key="7">
    <source>
        <dbReference type="ARBA" id="ARBA00022884"/>
    </source>
</evidence>
<dbReference type="PANTHER" id="PTHR37984:SF5">
    <property type="entry name" value="PROTEIN NYNRIN-LIKE"/>
    <property type="match status" value="1"/>
</dbReference>
<evidence type="ECO:0000256" key="4">
    <source>
        <dbReference type="ARBA" id="ARBA00022759"/>
    </source>
</evidence>
<dbReference type="InterPro" id="IPR043128">
    <property type="entry name" value="Rev_trsase/Diguanyl_cyclase"/>
</dbReference>
<dbReference type="InterPro" id="IPR012337">
    <property type="entry name" value="RNaseH-like_sf"/>
</dbReference>
<feature type="region of interest" description="Disordered" evidence="11">
    <location>
        <begin position="1"/>
        <end position="32"/>
    </location>
</feature>
<dbReference type="Gene3D" id="3.10.10.10">
    <property type="entry name" value="HIV Type 1 Reverse Transcriptase, subunit A, domain 1"/>
    <property type="match status" value="1"/>
</dbReference>
<keyword evidence="5" id="KW-0378">Hydrolase</keyword>
<proteinExistence type="predicted"/>
<evidence type="ECO:0000256" key="5">
    <source>
        <dbReference type="ARBA" id="ARBA00022801"/>
    </source>
</evidence>
<dbReference type="SUPFAM" id="SSF53098">
    <property type="entry name" value="Ribonuclease H-like"/>
    <property type="match status" value="1"/>
</dbReference>
<dbReference type="GO" id="GO:0006508">
    <property type="term" value="P:proteolysis"/>
    <property type="evidence" value="ECO:0007669"/>
    <property type="project" value="InterPro"/>
</dbReference>
<evidence type="ECO:0000256" key="9">
    <source>
        <dbReference type="ARBA" id="ARBA00022918"/>
    </source>
</evidence>
<dbReference type="InterPro" id="IPR050951">
    <property type="entry name" value="Retrovirus_Pol_polyprotein"/>
</dbReference>
<dbReference type="InterPro" id="IPR001969">
    <property type="entry name" value="Aspartic_peptidase_AS"/>
</dbReference>
<dbReference type="GO" id="GO:0004190">
    <property type="term" value="F:aspartic-type endopeptidase activity"/>
    <property type="evidence" value="ECO:0007669"/>
    <property type="project" value="InterPro"/>
</dbReference>
<dbReference type="InterPro" id="IPR041588">
    <property type="entry name" value="Integrase_H2C2"/>
</dbReference>
<dbReference type="PROSITE" id="PS50994">
    <property type="entry name" value="INTEGRASE"/>
    <property type="match status" value="1"/>
</dbReference>
<dbReference type="CDD" id="cd09274">
    <property type="entry name" value="RNase_HI_RT_Ty3"/>
    <property type="match status" value="1"/>
</dbReference>
<evidence type="ECO:0000256" key="8">
    <source>
        <dbReference type="ARBA" id="ARBA00022908"/>
    </source>
</evidence>
<dbReference type="InterPro" id="IPR021109">
    <property type="entry name" value="Peptidase_aspartic_dom_sf"/>
</dbReference>
<keyword evidence="10" id="KW-0511">Multifunctional enzyme</keyword>
<dbReference type="Pfam" id="PF00078">
    <property type="entry name" value="RVT_1"/>
    <property type="match status" value="1"/>
</dbReference>
<feature type="domain" description="Integrase catalytic" evidence="13">
    <location>
        <begin position="921"/>
        <end position="1089"/>
    </location>
</feature>
<dbReference type="FunFam" id="1.10.340.70:FF:000001">
    <property type="entry name" value="Retrovirus-related Pol polyprotein from transposon gypsy-like Protein"/>
    <property type="match status" value="1"/>
</dbReference>
<keyword evidence="6" id="KW-0460">Magnesium</keyword>
<dbReference type="CDD" id="cd01647">
    <property type="entry name" value="RT_LTR"/>
    <property type="match status" value="1"/>
</dbReference>
<dbReference type="Gene3D" id="3.30.420.10">
    <property type="entry name" value="Ribonuclease H-like superfamily/Ribonuclease H"/>
    <property type="match status" value="1"/>
</dbReference>
<name>A5C9I5_VITVI</name>
<dbReference type="InterPro" id="IPR001584">
    <property type="entry name" value="Integrase_cat-core"/>
</dbReference>
<dbReference type="PROSITE" id="PS50878">
    <property type="entry name" value="RT_POL"/>
    <property type="match status" value="1"/>
</dbReference>
<evidence type="ECO:0000259" key="12">
    <source>
        <dbReference type="PROSITE" id="PS50878"/>
    </source>
</evidence>
<feature type="domain" description="Reverse transcriptase" evidence="12">
    <location>
        <begin position="472"/>
        <end position="660"/>
    </location>
</feature>
<reference evidence="14" key="1">
    <citation type="journal article" date="2007" name="PLoS ONE">
        <title>The first genome sequence of an elite grapevine cultivar (Pinot noir Vitis vinifera L.): coping with a highly heterozygous genome.</title>
        <authorList>
            <person name="Velasco R."/>
            <person name="Zharkikh A."/>
            <person name="Troggio M."/>
            <person name="Cartwright D.A."/>
            <person name="Cestaro A."/>
            <person name="Pruss D."/>
            <person name="Pindo M."/>
            <person name="FitzGerald L.M."/>
            <person name="Vezzulli S."/>
            <person name="Reid J."/>
            <person name="Malacarne G."/>
            <person name="Iliev D."/>
            <person name="Coppola G."/>
            <person name="Wardell B."/>
            <person name="Micheletti D."/>
            <person name="Macalma T."/>
            <person name="Facci M."/>
            <person name="Mitchell J.T."/>
            <person name="Perazzolli M."/>
            <person name="Eldredge G."/>
            <person name="Gatto P."/>
            <person name="Oyzerski R."/>
            <person name="Moretto M."/>
            <person name="Gutin N."/>
            <person name="Stefanini M."/>
            <person name="Chen Y."/>
            <person name="Segala C."/>
            <person name="Davenport C."/>
            <person name="Dematte L."/>
            <person name="Mraz A."/>
            <person name="Battilana J."/>
            <person name="Stormo K."/>
            <person name="Costa F."/>
            <person name="Tao Q."/>
            <person name="Si-Ammour A."/>
            <person name="Harkins T."/>
            <person name="Lackey A."/>
            <person name="Perbost C."/>
            <person name="Taillon B."/>
            <person name="Stella A."/>
            <person name="Solovyev V."/>
            <person name="Fawcett J.A."/>
            <person name="Sterck L."/>
            <person name="Vandepoele K."/>
            <person name="Grando S.M."/>
            <person name="Toppo S."/>
            <person name="Moser C."/>
            <person name="Lanchbury J."/>
            <person name="Bogden R."/>
            <person name="Skolnick M."/>
            <person name="Sgaramella V."/>
            <person name="Bhatnagar S.K."/>
            <person name="Fontana P."/>
            <person name="Gutin A."/>
            <person name="Van de Peer Y."/>
            <person name="Salamini F."/>
            <person name="Viola R."/>
        </authorList>
    </citation>
    <scope>NUCLEOTIDE SEQUENCE</scope>
</reference>
<accession>A5C9I5</accession>
<dbReference type="SUPFAM" id="SSF56672">
    <property type="entry name" value="DNA/RNA polymerases"/>
    <property type="match status" value="1"/>
</dbReference>
<dbReference type="PROSITE" id="PS00141">
    <property type="entry name" value="ASP_PROTEASE"/>
    <property type="match status" value="1"/>
</dbReference>
<dbReference type="InterPro" id="IPR045358">
    <property type="entry name" value="Ty3_capsid"/>
</dbReference>
<dbReference type="SUPFAM" id="SSF50630">
    <property type="entry name" value="Acid proteases"/>
    <property type="match status" value="1"/>
</dbReference>
<evidence type="ECO:0000259" key="13">
    <source>
        <dbReference type="PROSITE" id="PS50994"/>
    </source>
</evidence>
<dbReference type="Gene3D" id="3.30.70.270">
    <property type="match status" value="2"/>
</dbReference>
<keyword evidence="8" id="KW-0229">DNA integration</keyword>
<dbReference type="EMBL" id="AM487002">
    <property type="protein sequence ID" value="CAN66521.1"/>
    <property type="molecule type" value="Genomic_DNA"/>
</dbReference>
<gene>
    <name evidence="14" type="ORF">VITISV_008420</name>
</gene>
<evidence type="ECO:0000256" key="2">
    <source>
        <dbReference type="ARBA" id="ARBA00022695"/>
    </source>
</evidence>
<sequence length="1104" mass="128757">MSGSNVEETSEETHGREIEPTARGRDRKDKSRDAITNMEARLAKVELAMANTREGVDLIEQGMEKGLKDLREVEVPKPHMFSGKRDAKELDNFLWHMECYFEAITLTDKATKVRTVTLYLNENATLWWCRRFADIEKWTCTIDTWDAFKQEIKRQFYLEDVAYLARKNMKRLKHTGSIREYVKEFFMLMLEIPNMSKEELLFNFMDNLQSWAEQELRRRGVQDLATTYYPKRKTLNAMIEENEKEGDAHVGSLQLLNALKAKPVPKTPQSKRLMYVEALINGKATKALVDTGATHTFVSENETKRLELQASKDVGSRIDFTVAPMDDFKMVLGMDFLQRVKAVPLPFLRSMAILEEEKPCMVPTITEGTLKIPMLSAMQVKKGLQRKEVTYLATLKEKRDDGSKEPIPNEIKGVLDVFKDVMLPELPKRLPIRREEDHKIELESGAKPPVMGPYKMAPLELEELRRQLKELLDIEFIQPSKAPYCTPVLFQKKHDGSLWMCIDYRVLNKVTVKNKYPIPLIVDLFNQLGRARYFTKLDLRSSYYQVRIAEEDEPKTTCVTRYGSYEFLVMPFGLTNAPATFCTLMNKIFHPYLDKFMVVYLDDIAIYSNTLKEHVEHLRKEEVSFLGHRIRDGKLMMDDSKVKAIQEWDPPTKFIKGYSARAAPLTDLLKKNKAWEWEERCQQAFEDLKKAVIEELVLALPDHTKVFEVHMDASDFAIGGVLIQERHPIAFESHKVNDTERHYTVQEKEMTVIVHCLRTWRHYLLGSHFIVKTDNVATSYFQTQKKLSPKQARWQDFLAEFDYTLEYKPGSANHVADALSCKAHEGKTKRFWVEDGLLYTKKRRIYVPKWGNIRRNLIKECHDTKWPGHLGQRRTRALLESTYYWPQIRDEVEAYVRTCLVCQQDKMEQRQPKGLLEPLPIAERPWDSVTMDFIIELPKSEDNSSIIVVVDRLSKYATFIAAPTDYTAEEMTRLFLKHIVKYWGLPKYIISDRDPRFIGKFWMELFKLMGSELHFSTSFHPQIDSQTERVNALLELYLRHFVSVNQKYWAKLLDIAQFSYNLQRSEATNKSSFELATGQQPLTPHIITISYTRRSPVAFKFAKR</sequence>
<evidence type="ECO:0000256" key="6">
    <source>
        <dbReference type="ARBA" id="ARBA00022842"/>
    </source>
</evidence>
<dbReference type="InterPro" id="IPR041577">
    <property type="entry name" value="RT_RNaseH_2"/>
</dbReference>
<dbReference type="InterPro" id="IPR043502">
    <property type="entry name" value="DNA/RNA_pol_sf"/>
</dbReference>
<keyword evidence="4" id="KW-0255">Endonuclease</keyword>
<dbReference type="InterPro" id="IPR036397">
    <property type="entry name" value="RNaseH_sf"/>
</dbReference>
<keyword evidence="7" id="KW-0694">RNA-binding</keyword>
<keyword evidence="9" id="KW-0695">RNA-directed DNA polymerase</keyword>
<dbReference type="Gene3D" id="2.40.70.10">
    <property type="entry name" value="Acid Proteases"/>
    <property type="match status" value="1"/>
</dbReference>
<dbReference type="GO" id="GO:0003964">
    <property type="term" value="F:RNA-directed DNA polymerase activity"/>
    <property type="evidence" value="ECO:0007669"/>
    <property type="project" value="UniProtKB-KW"/>
</dbReference>
<keyword evidence="2" id="KW-0548">Nucleotidyltransferase</keyword>
<evidence type="ECO:0000256" key="11">
    <source>
        <dbReference type="SAM" id="MobiDB-lite"/>
    </source>
</evidence>
<dbReference type="GO" id="GO:0003723">
    <property type="term" value="F:RNA binding"/>
    <property type="evidence" value="ECO:0007669"/>
    <property type="project" value="UniProtKB-KW"/>
</dbReference>
<evidence type="ECO:0000313" key="14">
    <source>
        <dbReference type="EMBL" id="CAN66521.1"/>
    </source>
</evidence>
<protein>
    <recommendedName>
        <fullName evidence="15">Reverse transcriptase</fullName>
    </recommendedName>
</protein>
<evidence type="ECO:0008006" key="15">
    <source>
        <dbReference type="Google" id="ProtNLM"/>
    </source>
</evidence>
<evidence type="ECO:0000256" key="10">
    <source>
        <dbReference type="ARBA" id="ARBA00023268"/>
    </source>
</evidence>
<dbReference type="Pfam" id="PF19259">
    <property type="entry name" value="Ty3_capsid"/>
    <property type="match status" value="1"/>
</dbReference>
<evidence type="ECO:0000256" key="3">
    <source>
        <dbReference type="ARBA" id="ARBA00022722"/>
    </source>
</evidence>
<feature type="compositionally biased region" description="Basic and acidic residues" evidence="11">
    <location>
        <begin position="11"/>
        <end position="32"/>
    </location>
</feature>
<evidence type="ECO:0000256" key="1">
    <source>
        <dbReference type="ARBA" id="ARBA00022679"/>
    </source>
</evidence>
<dbReference type="Pfam" id="PF17919">
    <property type="entry name" value="RT_RNaseH_2"/>
    <property type="match status" value="1"/>
</dbReference>
<keyword evidence="1" id="KW-0808">Transferase</keyword>
<dbReference type="CDD" id="cd00303">
    <property type="entry name" value="retropepsin_like"/>
    <property type="match status" value="1"/>
</dbReference>
<dbReference type="GO" id="GO:0004519">
    <property type="term" value="F:endonuclease activity"/>
    <property type="evidence" value="ECO:0007669"/>
    <property type="project" value="UniProtKB-KW"/>
</dbReference>
<dbReference type="Pfam" id="PF13975">
    <property type="entry name" value="gag-asp_proteas"/>
    <property type="match status" value="1"/>
</dbReference>
<dbReference type="AlphaFoldDB" id="A5C9I5"/>
<dbReference type="PANTHER" id="PTHR37984">
    <property type="entry name" value="PROTEIN CBG26694"/>
    <property type="match status" value="1"/>
</dbReference>